<dbReference type="EMBL" id="UPSH01000001">
    <property type="protein sequence ID" value="VBB17962.1"/>
    <property type="molecule type" value="Genomic_DNA"/>
</dbReference>
<proteinExistence type="predicted"/>
<gene>
    <name evidence="2" type="ORF">YASMINEVIRUS_425</name>
</gene>
<feature type="compositionally biased region" description="Basic and acidic residues" evidence="1">
    <location>
        <begin position="8"/>
        <end position="19"/>
    </location>
</feature>
<reference evidence="2 3" key="1">
    <citation type="submission" date="2018-10" db="EMBL/GenBank/DDBJ databases">
        <authorList>
            <consortium name="IHU Genomes"/>
        </authorList>
    </citation>
    <scope>NUCLEOTIDE SEQUENCE [LARGE SCALE GENOMIC DNA]</scope>
    <source>
        <strain evidence="2 3">A1</strain>
    </source>
</reference>
<evidence type="ECO:0000256" key="1">
    <source>
        <dbReference type="SAM" id="MobiDB-lite"/>
    </source>
</evidence>
<comment type="caution">
    <text evidence="2">The sequence shown here is derived from an EMBL/GenBank/DDBJ whole genome shotgun (WGS) entry which is preliminary data.</text>
</comment>
<feature type="region of interest" description="Disordered" evidence="1">
    <location>
        <begin position="1"/>
        <end position="151"/>
    </location>
</feature>
<feature type="compositionally biased region" description="Polar residues" evidence="1">
    <location>
        <begin position="75"/>
        <end position="84"/>
    </location>
</feature>
<protein>
    <submittedName>
        <fullName evidence="2">Uncharacterized protein</fullName>
    </submittedName>
</protein>
<sequence>MTRASKKNMVDKSSDRLDTGSDPTSDVNSDSNSDIENTLNTKSEKPANDINDDDDAVDDNVERVIEQVIDEIANNPDSSHSNNHTQDDDEFSDVDDDDNDDDDNEINDMDSDVSDNENVVDIDDAIDNAINDTDDEDTSEEDEHSRETTQKVDSICETEYCNEIDGVGGVSLKTLCDAEGVGVFDRLKKYVEDNDPATIRKEMQRLMTNLANSDMHSTTSDSSVNGKNDHTDQKDCRLVNDNHVFENLLILKTYKRLKTMENACLEYKNEYETYSMYIEEYQKKRDYAKVVREANLKAYNGISVDNPRGSTIESCDEILKQILTPHKINREMMTYELLFYKSDVQTSFTEDKLTEVAEMIQQILNRFNPIVQSRLEDHSWTINYKDTLNFKVKKGRVIFSNTIRTEDEGDMTITSHLNMLRSYLRRVFRVKSICYKIIEDNKFYLSWIFFEVGFYPKKQVGTKTSK</sequence>
<dbReference type="Proteomes" id="UP000594342">
    <property type="component" value="Unassembled WGS sequence"/>
</dbReference>
<feature type="compositionally biased region" description="Polar residues" evidence="1">
    <location>
        <begin position="21"/>
        <end position="41"/>
    </location>
</feature>
<keyword evidence="3" id="KW-1185">Reference proteome</keyword>
<feature type="compositionally biased region" description="Polar residues" evidence="1">
    <location>
        <begin position="214"/>
        <end position="226"/>
    </location>
</feature>
<accession>A0A5K0U972</accession>
<evidence type="ECO:0000313" key="2">
    <source>
        <dbReference type="EMBL" id="VBB17962.1"/>
    </source>
</evidence>
<organism evidence="2 3">
    <name type="scientific">Yasminevirus sp. GU-2018</name>
    <dbReference type="NCBI Taxonomy" id="2420051"/>
    <lineage>
        <taxon>Viruses</taxon>
        <taxon>Varidnaviria</taxon>
        <taxon>Bamfordvirae</taxon>
        <taxon>Nucleocytoviricota</taxon>
        <taxon>Megaviricetes</taxon>
        <taxon>Imitervirales</taxon>
        <taxon>Mimiviridae</taxon>
        <taxon>Klosneuvirinae</taxon>
        <taxon>Yasminevirus</taxon>
        <taxon>Yasminevirus saudimassiliense</taxon>
    </lineage>
</organism>
<evidence type="ECO:0000313" key="3">
    <source>
        <dbReference type="Proteomes" id="UP000594342"/>
    </source>
</evidence>
<feature type="compositionally biased region" description="Acidic residues" evidence="1">
    <location>
        <begin position="50"/>
        <end position="59"/>
    </location>
</feature>
<name>A0A5K0U972_9VIRU</name>
<feature type="compositionally biased region" description="Acidic residues" evidence="1">
    <location>
        <begin position="87"/>
        <end position="142"/>
    </location>
</feature>
<feature type="region of interest" description="Disordered" evidence="1">
    <location>
        <begin position="214"/>
        <end position="233"/>
    </location>
</feature>